<evidence type="ECO:0000313" key="14">
    <source>
        <dbReference type="EMBL" id="PPQ81619.1"/>
    </source>
</evidence>
<dbReference type="Proteomes" id="UP000283269">
    <property type="component" value="Unassembled WGS sequence"/>
</dbReference>
<evidence type="ECO:0000256" key="9">
    <source>
        <dbReference type="ARBA" id="ARBA00023316"/>
    </source>
</evidence>
<evidence type="ECO:0000313" key="15">
    <source>
        <dbReference type="Proteomes" id="UP000283269"/>
    </source>
</evidence>
<dbReference type="Pfam" id="PF01644">
    <property type="entry name" value="Chitin_synth_1"/>
    <property type="match status" value="1"/>
</dbReference>
<comment type="similarity">
    <text evidence="12">Belongs to the chitin synthase family.</text>
</comment>
<protein>
    <recommendedName>
        <fullName evidence="2 12">Chitin synthase</fullName>
        <ecNumber evidence="2 12">2.4.1.16</ecNumber>
    </recommendedName>
</protein>
<keyword evidence="5 12" id="KW-0808">Transferase</keyword>
<dbReference type="InterPro" id="IPR004835">
    <property type="entry name" value="Chitin_synth"/>
</dbReference>
<dbReference type="GO" id="GO:0006031">
    <property type="term" value="P:chitin biosynthetic process"/>
    <property type="evidence" value="ECO:0007669"/>
    <property type="project" value="UniProtKB-UniRule"/>
</dbReference>
<gene>
    <name evidence="14" type="ORF">CVT25_013594</name>
</gene>
<dbReference type="OrthoDB" id="5310420at2759"/>
<dbReference type="PANTHER" id="PTHR22914:SF9">
    <property type="entry name" value="CHITIN SYNTHASE 1"/>
    <property type="match status" value="1"/>
</dbReference>
<evidence type="ECO:0000256" key="7">
    <source>
        <dbReference type="ARBA" id="ARBA00022989"/>
    </source>
</evidence>
<dbReference type="GO" id="GO:0004100">
    <property type="term" value="F:chitin synthase activity"/>
    <property type="evidence" value="ECO:0007669"/>
    <property type="project" value="UniProtKB-UniRule"/>
</dbReference>
<evidence type="ECO:0000256" key="10">
    <source>
        <dbReference type="ARBA" id="ARBA00024009"/>
    </source>
</evidence>
<keyword evidence="7" id="KW-1133">Transmembrane helix</keyword>
<comment type="caution">
    <text evidence="14">The sequence shown here is derived from an EMBL/GenBank/DDBJ whole genome shotgun (WGS) entry which is preliminary data.</text>
</comment>
<evidence type="ECO:0000256" key="4">
    <source>
        <dbReference type="ARBA" id="ARBA00022676"/>
    </source>
</evidence>
<dbReference type="GO" id="GO:0071555">
    <property type="term" value="P:cell wall organization"/>
    <property type="evidence" value="ECO:0007669"/>
    <property type="project" value="UniProtKB-KW"/>
</dbReference>
<keyword evidence="6" id="KW-0812">Transmembrane</keyword>
<comment type="function">
    <text evidence="10 12">Polymerizes chitin, a structural polymer of the cell wall and septum, by transferring the sugar moiety of UDP-GlcNAc to the non-reducing end of the growing chitin polymer.</text>
</comment>
<comment type="subcellular location">
    <subcellularLocation>
        <location evidence="1 12">Cell membrane</location>
        <topology evidence="1 12">Multi-pass membrane protein</topology>
    </subcellularLocation>
</comment>
<evidence type="ECO:0000256" key="3">
    <source>
        <dbReference type="ARBA" id="ARBA00022475"/>
    </source>
</evidence>
<comment type="catalytic activity">
    <reaction evidence="11 12">
        <text>[(1-&gt;4)-N-acetyl-beta-D-glucosaminyl](n) + UDP-N-acetyl-alpha-D-glucosamine = [(1-&gt;4)-N-acetyl-beta-D-glucosaminyl](n+1) + UDP + H(+)</text>
        <dbReference type="Rhea" id="RHEA:16637"/>
        <dbReference type="Rhea" id="RHEA-COMP:9593"/>
        <dbReference type="Rhea" id="RHEA-COMP:9595"/>
        <dbReference type="ChEBI" id="CHEBI:15378"/>
        <dbReference type="ChEBI" id="CHEBI:17029"/>
        <dbReference type="ChEBI" id="CHEBI:57705"/>
        <dbReference type="ChEBI" id="CHEBI:58223"/>
        <dbReference type="EC" id="2.4.1.16"/>
    </reaction>
</comment>
<dbReference type="GO" id="GO:0005886">
    <property type="term" value="C:plasma membrane"/>
    <property type="evidence" value="ECO:0007669"/>
    <property type="project" value="UniProtKB-SubCell"/>
</dbReference>
<evidence type="ECO:0000256" key="8">
    <source>
        <dbReference type="ARBA" id="ARBA00023136"/>
    </source>
</evidence>
<evidence type="ECO:0000256" key="2">
    <source>
        <dbReference type="ARBA" id="ARBA00012543"/>
    </source>
</evidence>
<keyword evidence="15" id="KW-1185">Reference proteome</keyword>
<dbReference type="Pfam" id="PF08407">
    <property type="entry name" value="Chitin_synth_1N"/>
    <property type="match status" value="1"/>
</dbReference>
<dbReference type="PANTHER" id="PTHR22914">
    <property type="entry name" value="CHITIN SYNTHASE"/>
    <property type="match status" value="1"/>
</dbReference>
<sequence length="264" mass="29655">MSILGGAQQFPGGLEEDKERMMAGDPRSGIIFDMDGIPQRVPRRYDTDKKVELFHADFVLDNSVPPNLLDIFVNRTEREFTHMRYSAATCDPNAFNDSGFTLRQVYYAPPWRTELFIVTMMYHEDKELFCRMMHGVIINVAHLCKRDCRRTGGKDGWKKMVVCIVSDGRGRDKVNARTLSVMVAMSAYQDGVAKTKIGKQAVTGCIYEYTTQSAEKGTVPVQVISSPKEKNQTKINSHSWLFNAFGAISSLQPNVPLDVGLTSI</sequence>
<dbReference type="InterPro" id="IPR013616">
    <property type="entry name" value="Chitin_synth_N"/>
</dbReference>
<dbReference type="EC" id="2.4.1.16" evidence="2 12"/>
<dbReference type="EMBL" id="NHYD01003232">
    <property type="protein sequence ID" value="PPQ81619.1"/>
    <property type="molecule type" value="Genomic_DNA"/>
</dbReference>
<proteinExistence type="inferred from homology"/>
<evidence type="ECO:0000256" key="1">
    <source>
        <dbReference type="ARBA" id="ARBA00004651"/>
    </source>
</evidence>
<accession>A0A409WT19</accession>
<reference evidence="14 15" key="1">
    <citation type="journal article" date="2018" name="Evol. Lett.">
        <title>Horizontal gene cluster transfer increased hallucinogenic mushroom diversity.</title>
        <authorList>
            <person name="Reynolds H.T."/>
            <person name="Vijayakumar V."/>
            <person name="Gluck-Thaler E."/>
            <person name="Korotkin H.B."/>
            <person name="Matheny P.B."/>
            <person name="Slot J.C."/>
        </authorList>
    </citation>
    <scope>NUCLEOTIDE SEQUENCE [LARGE SCALE GENOMIC DNA]</scope>
    <source>
        <strain evidence="14 15">2631</strain>
    </source>
</reference>
<dbReference type="AlphaFoldDB" id="A0A409WT19"/>
<keyword evidence="8" id="KW-0472">Membrane</keyword>
<keyword evidence="9 12" id="KW-0961">Cell wall biogenesis/degradation</keyword>
<name>A0A409WT19_PSICY</name>
<evidence type="ECO:0000256" key="6">
    <source>
        <dbReference type="ARBA" id="ARBA00022692"/>
    </source>
</evidence>
<dbReference type="GO" id="GO:0030428">
    <property type="term" value="C:cell septum"/>
    <property type="evidence" value="ECO:0007669"/>
    <property type="project" value="TreeGrafter"/>
</dbReference>
<evidence type="ECO:0000256" key="11">
    <source>
        <dbReference type="ARBA" id="ARBA00048014"/>
    </source>
</evidence>
<evidence type="ECO:0000259" key="13">
    <source>
        <dbReference type="Pfam" id="PF08407"/>
    </source>
</evidence>
<keyword evidence="3 12" id="KW-1003">Cell membrane</keyword>
<dbReference type="InParanoid" id="A0A409WT19"/>
<evidence type="ECO:0000256" key="12">
    <source>
        <dbReference type="RuleBase" id="RU366040"/>
    </source>
</evidence>
<organism evidence="14 15">
    <name type="scientific">Psilocybe cyanescens</name>
    <dbReference type="NCBI Taxonomy" id="93625"/>
    <lineage>
        <taxon>Eukaryota</taxon>
        <taxon>Fungi</taxon>
        <taxon>Dikarya</taxon>
        <taxon>Basidiomycota</taxon>
        <taxon>Agaricomycotina</taxon>
        <taxon>Agaricomycetes</taxon>
        <taxon>Agaricomycetidae</taxon>
        <taxon>Agaricales</taxon>
        <taxon>Agaricineae</taxon>
        <taxon>Strophariaceae</taxon>
        <taxon>Psilocybe</taxon>
    </lineage>
</organism>
<feature type="domain" description="Chitin synthase N-terminal" evidence="13">
    <location>
        <begin position="47"/>
        <end position="108"/>
    </location>
</feature>
<dbReference type="STRING" id="93625.A0A409WT19"/>
<evidence type="ECO:0000256" key="5">
    <source>
        <dbReference type="ARBA" id="ARBA00022679"/>
    </source>
</evidence>
<keyword evidence="4 12" id="KW-0328">Glycosyltransferase</keyword>